<organism evidence="1 2">
    <name type="scientific">Geodermatophilus africanus</name>
    <dbReference type="NCBI Taxonomy" id="1137993"/>
    <lineage>
        <taxon>Bacteria</taxon>
        <taxon>Bacillati</taxon>
        <taxon>Actinomycetota</taxon>
        <taxon>Actinomycetes</taxon>
        <taxon>Geodermatophilales</taxon>
        <taxon>Geodermatophilaceae</taxon>
        <taxon>Geodermatophilus</taxon>
    </lineage>
</organism>
<evidence type="ECO:0000313" key="2">
    <source>
        <dbReference type="Proteomes" id="UP000198921"/>
    </source>
</evidence>
<reference evidence="2" key="1">
    <citation type="submission" date="2016-10" db="EMBL/GenBank/DDBJ databases">
        <authorList>
            <person name="Varghese N."/>
            <person name="Submissions S."/>
        </authorList>
    </citation>
    <scope>NUCLEOTIDE SEQUENCE [LARGE SCALE GENOMIC DNA]</scope>
    <source>
        <strain evidence="2">DSM 45422</strain>
    </source>
</reference>
<sequence>MASIGFGVVELQKAGAWKRISSYLRSLTTAPPSQGPEP</sequence>
<gene>
    <name evidence="1" type="ORF">SAMN05660209_03593</name>
</gene>
<evidence type="ECO:0000313" key="1">
    <source>
        <dbReference type="EMBL" id="SDY72844.1"/>
    </source>
</evidence>
<keyword evidence="2" id="KW-1185">Reference proteome</keyword>
<dbReference type="EMBL" id="FNOT01000010">
    <property type="protein sequence ID" value="SDY72844.1"/>
    <property type="molecule type" value="Genomic_DNA"/>
</dbReference>
<protein>
    <submittedName>
        <fullName evidence="1">Uncharacterized protein</fullName>
    </submittedName>
</protein>
<proteinExistence type="predicted"/>
<dbReference type="AlphaFoldDB" id="A0A1H3M982"/>
<dbReference type="Proteomes" id="UP000198921">
    <property type="component" value="Unassembled WGS sequence"/>
</dbReference>
<name>A0A1H3M982_9ACTN</name>
<accession>A0A1H3M982</accession>